<dbReference type="Pfam" id="PF07730">
    <property type="entry name" value="HisKA_3"/>
    <property type="match status" value="1"/>
</dbReference>
<keyword evidence="16" id="KW-0411">Iron-sulfur</keyword>
<keyword evidence="23" id="KW-1185">Reference proteome</keyword>
<evidence type="ECO:0000256" key="19">
    <source>
        <dbReference type="SAM" id="Coils"/>
    </source>
</evidence>
<evidence type="ECO:0000256" key="9">
    <source>
        <dbReference type="ARBA" id="ARBA00022679"/>
    </source>
</evidence>
<comment type="function">
    <text evidence="17">Member of the two-component regulatory system NreB/NreC involved in the control of dissimilatory nitrate/nitrite reduction in response to oxygen. NreB functions as a direct oxygen sensor histidine kinase which is autophosphorylated, in the absence of oxygen, probably at the conserved histidine residue, and transfers its phosphate group probably to a conserved aspartate residue of NreC. NreB/NreC activates the expression of the nitrate (narGHJI) and nitrite (nir) reductase operons, as well as the putative nitrate transporter gene narT.</text>
</comment>
<dbReference type="InterPro" id="IPR050482">
    <property type="entry name" value="Sensor_HK_TwoCompSys"/>
</dbReference>
<evidence type="ECO:0000256" key="14">
    <source>
        <dbReference type="ARBA" id="ARBA00023004"/>
    </source>
</evidence>
<keyword evidence="19" id="KW-0175">Coiled coil</keyword>
<dbReference type="InterPro" id="IPR003594">
    <property type="entry name" value="HATPase_dom"/>
</dbReference>
<dbReference type="InterPro" id="IPR036890">
    <property type="entry name" value="HATPase_C_sf"/>
</dbReference>
<feature type="coiled-coil region" evidence="19">
    <location>
        <begin position="35"/>
        <end position="62"/>
    </location>
</feature>
<evidence type="ECO:0000256" key="13">
    <source>
        <dbReference type="ARBA" id="ARBA00022840"/>
    </source>
</evidence>
<evidence type="ECO:0000256" key="12">
    <source>
        <dbReference type="ARBA" id="ARBA00022777"/>
    </source>
</evidence>
<dbReference type="Proteomes" id="UP001501725">
    <property type="component" value="Unassembled WGS sequence"/>
</dbReference>
<evidence type="ECO:0000256" key="4">
    <source>
        <dbReference type="ARBA" id="ARBA00012438"/>
    </source>
</evidence>
<sequence length="251" mass="28006">MGTQETSLLAAIVIAAILIGVIILFFVASIIRQQRRNLTLHRQNMLAEITTLEKERSRMARDLHDELAPLLAAIKMKINSFALTDPDDEEEMTRTNGHIDALLKRIREITFDLMPASLQRKGFVTAAREFVDYIGRSAPIAITLQAEEGLSVTDERIAVNLYRILQEVVQNTLKHAGAARLLLSIHRDKKDLVLASSDDGRGFDWDEKALSANGIGLKSLKSRVEILNGTFSVESRRGKGTSYIFRIPLPS</sequence>
<dbReference type="PANTHER" id="PTHR24421">
    <property type="entry name" value="NITRATE/NITRITE SENSOR PROTEIN NARX-RELATED"/>
    <property type="match status" value="1"/>
</dbReference>
<keyword evidence="13" id="KW-0067">ATP-binding</keyword>
<dbReference type="PROSITE" id="PS50109">
    <property type="entry name" value="HIS_KIN"/>
    <property type="match status" value="1"/>
</dbReference>
<dbReference type="InterPro" id="IPR004358">
    <property type="entry name" value="Sig_transdc_His_kin-like_C"/>
</dbReference>
<keyword evidence="6" id="KW-0004">4Fe-4S</keyword>
<keyword evidence="20" id="KW-0812">Transmembrane</keyword>
<dbReference type="SUPFAM" id="SSF55874">
    <property type="entry name" value="ATPase domain of HSP90 chaperone/DNA topoisomerase II/histidine kinase"/>
    <property type="match status" value="1"/>
</dbReference>
<feature type="domain" description="Histidine kinase" evidence="21">
    <location>
        <begin position="58"/>
        <end position="251"/>
    </location>
</feature>
<dbReference type="CDD" id="cd16917">
    <property type="entry name" value="HATPase_UhpB-NarQ-NarX-like"/>
    <property type="match status" value="1"/>
</dbReference>
<evidence type="ECO:0000256" key="5">
    <source>
        <dbReference type="ARBA" id="ARBA00017322"/>
    </source>
</evidence>
<evidence type="ECO:0000259" key="21">
    <source>
        <dbReference type="PROSITE" id="PS50109"/>
    </source>
</evidence>
<evidence type="ECO:0000256" key="10">
    <source>
        <dbReference type="ARBA" id="ARBA00022723"/>
    </source>
</evidence>
<dbReference type="InterPro" id="IPR005467">
    <property type="entry name" value="His_kinase_dom"/>
</dbReference>
<evidence type="ECO:0000313" key="22">
    <source>
        <dbReference type="EMBL" id="GAA4337826.1"/>
    </source>
</evidence>
<dbReference type="Gene3D" id="3.30.565.10">
    <property type="entry name" value="Histidine kinase-like ATPase, C-terminal domain"/>
    <property type="match status" value="1"/>
</dbReference>
<evidence type="ECO:0000256" key="3">
    <source>
        <dbReference type="ARBA" id="ARBA00004496"/>
    </source>
</evidence>
<proteinExistence type="predicted"/>
<keyword evidence="10" id="KW-0479">Metal-binding</keyword>
<keyword evidence="8" id="KW-0597">Phosphoprotein</keyword>
<keyword evidence="11" id="KW-0547">Nucleotide-binding</keyword>
<evidence type="ECO:0000256" key="11">
    <source>
        <dbReference type="ARBA" id="ARBA00022741"/>
    </source>
</evidence>
<name>A0ABP8HEJ3_9BACT</name>
<evidence type="ECO:0000256" key="2">
    <source>
        <dbReference type="ARBA" id="ARBA00001966"/>
    </source>
</evidence>
<dbReference type="Gene3D" id="1.20.5.1930">
    <property type="match status" value="1"/>
</dbReference>
<evidence type="ECO:0000256" key="18">
    <source>
        <dbReference type="ARBA" id="ARBA00030800"/>
    </source>
</evidence>
<evidence type="ECO:0000256" key="15">
    <source>
        <dbReference type="ARBA" id="ARBA00023012"/>
    </source>
</evidence>
<feature type="transmembrane region" description="Helical" evidence="20">
    <location>
        <begin position="6"/>
        <end position="31"/>
    </location>
</feature>
<keyword evidence="7" id="KW-0963">Cytoplasm</keyword>
<evidence type="ECO:0000256" key="1">
    <source>
        <dbReference type="ARBA" id="ARBA00000085"/>
    </source>
</evidence>
<comment type="caution">
    <text evidence="22">The sequence shown here is derived from an EMBL/GenBank/DDBJ whole genome shotgun (WGS) entry which is preliminary data.</text>
</comment>
<accession>A0ABP8HEJ3</accession>
<evidence type="ECO:0000313" key="23">
    <source>
        <dbReference type="Proteomes" id="UP001501725"/>
    </source>
</evidence>
<dbReference type="RefSeq" id="WP_345256968.1">
    <property type="nucleotide sequence ID" value="NZ_BAABGY010000011.1"/>
</dbReference>
<evidence type="ECO:0000256" key="8">
    <source>
        <dbReference type="ARBA" id="ARBA00022553"/>
    </source>
</evidence>
<dbReference type="Pfam" id="PF02518">
    <property type="entry name" value="HATPase_c"/>
    <property type="match status" value="1"/>
</dbReference>
<keyword evidence="14" id="KW-0408">Iron</keyword>
<keyword evidence="15" id="KW-0902">Two-component regulatory system</keyword>
<dbReference type="EC" id="2.7.13.3" evidence="4"/>
<evidence type="ECO:0000256" key="16">
    <source>
        <dbReference type="ARBA" id="ARBA00023014"/>
    </source>
</evidence>
<keyword evidence="12" id="KW-0418">Kinase</keyword>
<dbReference type="SMART" id="SM00387">
    <property type="entry name" value="HATPase_c"/>
    <property type="match status" value="1"/>
</dbReference>
<evidence type="ECO:0000256" key="7">
    <source>
        <dbReference type="ARBA" id="ARBA00022490"/>
    </source>
</evidence>
<evidence type="ECO:0000256" key="20">
    <source>
        <dbReference type="SAM" id="Phobius"/>
    </source>
</evidence>
<comment type="cofactor">
    <cofactor evidence="2">
        <name>[4Fe-4S] cluster</name>
        <dbReference type="ChEBI" id="CHEBI:49883"/>
    </cofactor>
</comment>
<comment type="catalytic activity">
    <reaction evidence="1">
        <text>ATP + protein L-histidine = ADP + protein N-phospho-L-histidine.</text>
        <dbReference type="EC" id="2.7.13.3"/>
    </reaction>
</comment>
<gene>
    <name evidence="22" type="ORF">GCM10023184_33840</name>
</gene>
<protein>
    <recommendedName>
        <fullName evidence="5">Oxygen sensor histidine kinase NreB</fullName>
        <ecNumber evidence="4">2.7.13.3</ecNumber>
    </recommendedName>
    <alternativeName>
        <fullName evidence="18">Nitrogen regulation protein B</fullName>
    </alternativeName>
</protein>
<evidence type="ECO:0000256" key="17">
    <source>
        <dbReference type="ARBA" id="ARBA00024827"/>
    </source>
</evidence>
<organism evidence="22 23">
    <name type="scientific">Flaviaesturariibacter amylovorans</name>
    <dbReference type="NCBI Taxonomy" id="1084520"/>
    <lineage>
        <taxon>Bacteria</taxon>
        <taxon>Pseudomonadati</taxon>
        <taxon>Bacteroidota</taxon>
        <taxon>Chitinophagia</taxon>
        <taxon>Chitinophagales</taxon>
        <taxon>Chitinophagaceae</taxon>
        <taxon>Flaviaestuariibacter</taxon>
    </lineage>
</organism>
<reference evidence="23" key="1">
    <citation type="journal article" date="2019" name="Int. J. Syst. Evol. Microbiol.">
        <title>The Global Catalogue of Microorganisms (GCM) 10K type strain sequencing project: providing services to taxonomists for standard genome sequencing and annotation.</title>
        <authorList>
            <consortium name="The Broad Institute Genomics Platform"/>
            <consortium name="The Broad Institute Genome Sequencing Center for Infectious Disease"/>
            <person name="Wu L."/>
            <person name="Ma J."/>
        </authorList>
    </citation>
    <scope>NUCLEOTIDE SEQUENCE [LARGE SCALE GENOMIC DNA]</scope>
    <source>
        <strain evidence="23">JCM 17919</strain>
    </source>
</reference>
<comment type="subcellular location">
    <subcellularLocation>
        <location evidence="3">Cytoplasm</location>
    </subcellularLocation>
</comment>
<keyword evidence="9" id="KW-0808">Transferase</keyword>
<keyword evidence="20" id="KW-0472">Membrane</keyword>
<evidence type="ECO:0000256" key="6">
    <source>
        <dbReference type="ARBA" id="ARBA00022485"/>
    </source>
</evidence>
<dbReference type="PRINTS" id="PR00344">
    <property type="entry name" value="BCTRLSENSOR"/>
</dbReference>
<keyword evidence="20" id="KW-1133">Transmembrane helix</keyword>
<dbReference type="PANTHER" id="PTHR24421:SF10">
    <property type="entry name" value="NITRATE_NITRITE SENSOR PROTEIN NARQ"/>
    <property type="match status" value="1"/>
</dbReference>
<dbReference type="EMBL" id="BAABGY010000011">
    <property type="protein sequence ID" value="GAA4337826.1"/>
    <property type="molecule type" value="Genomic_DNA"/>
</dbReference>
<dbReference type="InterPro" id="IPR011712">
    <property type="entry name" value="Sig_transdc_His_kin_sub3_dim/P"/>
</dbReference>